<evidence type="ECO:0000259" key="12">
    <source>
        <dbReference type="PROSITE" id="PS50102"/>
    </source>
</evidence>
<dbReference type="SMART" id="SM00360">
    <property type="entry name" value="RRM"/>
    <property type="match status" value="2"/>
</dbReference>
<evidence type="ECO:0000256" key="10">
    <source>
        <dbReference type="PROSITE-ProRule" id="PRU00176"/>
    </source>
</evidence>
<evidence type="ECO:0000256" key="3">
    <source>
        <dbReference type="ARBA" id="ARBA00022490"/>
    </source>
</evidence>
<reference evidence="13" key="3">
    <citation type="submission" date="2025-09" db="UniProtKB">
        <authorList>
            <consortium name="Ensembl"/>
        </authorList>
    </citation>
    <scope>IDENTIFICATION</scope>
</reference>
<dbReference type="Pfam" id="PF00076">
    <property type="entry name" value="RRM_1"/>
    <property type="match status" value="2"/>
</dbReference>
<dbReference type="GO" id="GO:0005737">
    <property type="term" value="C:cytoplasm"/>
    <property type="evidence" value="ECO:0007669"/>
    <property type="project" value="UniProtKB-SubCell"/>
</dbReference>
<dbReference type="GO" id="GO:0003729">
    <property type="term" value="F:mRNA binding"/>
    <property type="evidence" value="ECO:0007669"/>
    <property type="project" value="TreeGrafter"/>
</dbReference>
<keyword evidence="7" id="KW-0539">Nucleus</keyword>
<accession>H3BE74</accession>
<feature type="region of interest" description="Disordered" evidence="11">
    <location>
        <begin position="148"/>
        <end position="273"/>
    </location>
</feature>
<evidence type="ECO:0000256" key="9">
    <source>
        <dbReference type="ARBA" id="ARBA00075694"/>
    </source>
</evidence>
<evidence type="ECO:0000256" key="1">
    <source>
        <dbReference type="ARBA" id="ARBA00004123"/>
    </source>
</evidence>
<dbReference type="OMA" id="IMSKRYG"/>
<dbReference type="InterPro" id="IPR000504">
    <property type="entry name" value="RRM_dom"/>
</dbReference>
<sequence length="457" mass="50633">GGEMKIFIGNLSSKTREKDVSVLFEPYGTVQSCAVLNQYAFVHMKEVEAGKRAVRELNGTELHGNALVVEESRRRPLNTVKIFVGNISSAVTSKELEAEFRPFGKIVECDILKEFGFVHMENEEEAMNAIMALNRTPLKGKTISVQLSTSNKKPFGSPGTPRNQGSLDDRAMPQRSQSDRSMPSWNLDDQTLGSSGAQRDYGDDGSFESLGAARSLDDRVYVPPRDQGDDWRYASVSRQQPNPSKNGSYEDKYNSASLQSTSPGTSYAPRNSYSESDYSIRYSYYPDQYGSSQEGGHTLPSTYGRDRSPIRRSVPSLPPVSSTSLASSSLSRPLAPSASEFSRPLAPSDFSRPLALSSASELSKSLAPSASTGLPYERTRLSPPRISSARSDSKRSDKQRYSYDRPVTGLSDYRRYPETDSAYRRPSESPLEYRSYAESSSGYSRLAEPRSDFRRTL</sequence>
<dbReference type="PANTHER" id="PTHR48025:SF1">
    <property type="entry name" value="RRM DOMAIN-CONTAINING PROTEIN"/>
    <property type="match status" value="1"/>
</dbReference>
<proteinExistence type="predicted"/>
<keyword evidence="5" id="KW-0677">Repeat</keyword>
<dbReference type="CDD" id="cd12343">
    <property type="entry name" value="RRM1_2_CoAA_like"/>
    <property type="match status" value="1"/>
</dbReference>
<dbReference type="Proteomes" id="UP000008672">
    <property type="component" value="Unassembled WGS sequence"/>
</dbReference>
<feature type="compositionally biased region" description="Basic and acidic residues" evidence="11">
    <location>
        <begin position="391"/>
        <end position="403"/>
    </location>
</feature>
<reference evidence="13" key="2">
    <citation type="submission" date="2025-08" db="UniProtKB">
        <authorList>
            <consortium name="Ensembl"/>
        </authorList>
    </citation>
    <scope>IDENTIFICATION</scope>
</reference>
<keyword evidence="6 10" id="KW-0694">RNA-binding</keyword>
<feature type="compositionally biased region" description="Polar residues" evidence="11">
    <location>
        <begin position="236"/>
        <end position="247"/>
    </location>
</feature>
<evidence type="ECO:0000256" key="5">
    <source>
        <dbReference type="ARBA" id="ARBA00022737"/>
    </source>
</evidence>
<feature type="region of interest" description="Disordered" evidence="11">
    <location>
        <begin position="285"/>
        <end position="346"/>
    </location>
</feature>
<feature type="domain" description="RRM" evidence="12">
    <location>
        <begin position="80"/>
        <end position="150"/>
    </location>
</feature>
<evidence type="ECO:0000256" key="2">
    <source>
        <dbReference type="ARBA" id="ARBA00004496"/>
    </source>
</evidence>
<dbReference type="EMBL" id="AFYH01015967">
    <property type="status" value="NOT_ANNOTATED_CDS"/>
    <property type="molecule type" value="Genomic_DNA"/>
</dbReference>
<dbReference type="GO" id="GO:0010467">
    <property type="term" value="P:gene expression"/>
    <property type="evidence" value="ECO:0007669"/>
    <property type="project" value="UniProtKB-ARBA"/>
</dbReference>
<evidence type="ECO:0000256" key="8">
    <source>
        <dbReference type="ARBA" id="ARBA00067851"/>
    </source>
</evidence>
<dbReference type="AlphaFoldDB" id="H3BE74"/>
<protein>
    <recommendedName>
        <fullName evidence="8">RNA-binding protein 14</fullName>
    </recommendedName>
    <alternativeName>
        <fullName evidence="9">RNA-binding motif protein 14</fullName>
    </alternativeName>
</protein>
<dbReference type="Bgee" id="ENSLACG00000017750">
    <property type="expression patterns" value="Expressed in muscle tissue and 6 other cell types or tissues"/>
</dbReference>
<dbReference type="Gene3D" id="3.30.70.330">
    <property type="match status" value="2"/>
</dbReference>
<feature type="compositionally biased region" description="Basic and acidic residues" evidence="11">
    <location>
        <begin position="215"/>
        <end position="232"/>
    </location>
</feature>
<feature type="compositionally biased region" description="Low complexity" evidence="11">
    <location>
        <begin position="311"/>
        <end position="339"/>
    </location>
</feature>
<feature type="compositionally biased region" description="Low complexity" evidence="11">
    <location>
        <begin position="362"/>
        <end position="371"/>
    </location>
</feature>
<reference evidence="14" key="1">
    <citation type="submission" date="2011-08" db="EMBL/GenBank/DDBJ databases">
        <title>The draft genome of Latimeria chalumnae.</title>
        <authorList>
            <person name="Di Palma F."/>
            <person name="Alfoldi J."/>
            <person name="Johnson J."/>
            <person name="Berlin A."/>
            <person name="Gnerre S."/>
            <person name="Jaffe D."/>
            <person name="MacCallum I."/>
            <person name="Young S."/>
            <person name="Walker B.J."/>
            <person name="Lander E."/>
            <person name="Lindblad-Toh K."/>
        </authorList>
    </citation>
    <scope>NUCLEOTIDE SEQUENCE [LARGE SCALE GENOMIC DNA]</scope>
    <source>
        <strain evidence="14">Wild caught</strain>
    </source>
</reference>
<evidence type="ECO:0000313" key="14">
    <source>
        <dbReference type="Proteomes" id="UP000008672"/>
    </source>
</evidence>
<dbReference type="EMBL" id="AFYH01015966">
    <property type="status" value="NOT_ANNOTATED_CDS"/>
    <property type="molecule type" value="Genomic_DNA"/>
</dbReference>
<dbReference type="GO" id="GO:0005634">
    <property type="term" value="C:nucleus"/>
    <property type="evidence" value="ECO:0007669"/>
    <property type="project" value="UniProtKB-SubCell"/>
</dbReference>
<feature type="domain" description="RRM" evidence="12">
    <location>
        <begin position="4"/>
        <end position="74"/>
    </location>
</feature>
<dbReference type="FunFam" id="3.30.70.330:FF:000046">
    <property type="entry name" value="RNA-binding protein 14 isoform X1"/>
    <property type="match status" value="1"/>
</dbReference>
<dbReference type="HOGENOM" id="CLU_599293_0_0_1"/>
<keyword evidence="14" id="KW-1185">Reference proteome</keyword>
<keyword evidence="4" id="KW-0597">Phosphoprotein</keyword>
<comment type="subcellular location">
    <subcellularLocation>
        <location evidence="2">Cytoplasm</location>
    </subcellularLocation>
    <subcellularLocation>
        <location evidence="1">Nucleus</location>
    </subcellularLocation>
</comment>
<name>H3BE74_LATCH</name>
<feature type="region of interest" description="Disordered" evidence="11">
    <location>
        <begin position="362"/>
        <end position="457"/>
    </location>
</feature>
<dbReference type="GO" id="GO:0098534">
    <property type="term" value="P:centriole assembly"/>
    <property type="evidence" value="ECO:0007669"/>
    <property type="project" value="UniProtKB-ARBA"/>
</dbReference>
<dbReference type="SUPFAM" id="SSF54928">
    <property type="entry name" value="RNA-binding domain, RBD"/>
    <property type="match status" value="2"/>
</dbReference>
<evidence type="ECO:0000256" key="7">
    <source>
        <dbReference type="ARBA" id="ARBA00023242"/>
    </source>
</evidence>
<dbReference type="InParanoid" id="H3BE74"/>
<dbReference type="InterPro" id="IPR034506">
    <property type="entry name" value="RBM14_RRM1"/>
</dbReference>
<feature type="compositionally biased region" description="Basic and acidic residues" evidence="11">
    <location>
        <begin position="447"/>
        <end position="457"/>
    </location>
</feature>
<evidence type="ECO:0000256" key="4">
    <source>
        <dbReference type="ARBA" id="ARBA00022553"/>
    </source>
</evidence>
<dbReference type="PANTHER" id="PTHR48025">
    <property type="entry name" value="OS02G0815200 PROTEIN"/>
    <property type="match status" value="1"/>
</dbReference>
<keyword evidence="3" id="KW-0963">Cytoplasm</keyword>
<evidence type="ECO:0000256" key="11">
    <source>
        <dbReference type="SAM" id="MobiDB-lite"/>
    </source>
</evidence>
<dbReference type="CDD" id="cd12608">
    <property type="entry name" value="RRM1_CoAA"/>
    <property type="match status" value="1"/>
</dbReference>
<feature type="compositionally biased region" description="Polar residues" evidence="11">
    <location>
        <begin position="174"/>
        <end position="197"/>
    </location>
</feature>
<dbReference type="InterPro" id="IPR035979">
    <property type="entry name" value="RBD_domain_sf"/>
</dbReference>
<organism evidence="13 14">
    <name type="scientific">Latimeria chalumnae</name>
    <name type="common">Coelacanth</name>
    <dbReference type="NCBI Taxonomy" id="7897"/>
    <lineage>
        <taxon>Eukaryota</taxon>
        <taxon>Metazoa</taxon>
        <taxon>Chordata</taxon>
        <taxon>Craniata</taxon>
        <taxon>Vertebrata</taxon>
        <taxon>Euteleostomi</taxon>
        <taxon>Coelacanthiformes</taxon>
        <taxon>Coelacanthidae</taxon>
        <taxon>Latimeria</taxon>
    </lineage>
</organism>
<feature type="compositionally biased region" description="Basic and acidic residues" evidence="11">
    <location>
        <begin position="412"/>
        <end position="427"/>
    </location>
</feature>
<dbReference type="Ensembl" id="ENSLACT00000020335.1">
    <property type="protein sequence ID" value="ENSLACP00000020195.1"/>
    <property type="gene ID" value="ENSLACG00000017750.1"/>
</dbReference>
<dbReference type="eggNOG" id="ENOG502R6FF">
    <property type="taxonomic scope" value="Eukaryota"/>
</dbReference>
<dbReference type="STRING" id="7897.ENSLACP00000020195"/>
<dbReference type="PROSITE" id="PS50102">
    <property type="entry name" value="RRM"/>
    <property type="match status" value="2"/>
</dbReference>
<dbReference type="GeneTree" id="ENSGT00940000157436"/>
<dbReference type="InterPro" id="IPR012677">
    <property type="entry name" value="Nucleotide-bd_a/b_plait_sf"/>
</dbReference>
<dbReference type="InterPro" id="IPR050502">
    <property type="entry name" value="Euk_RNA-bind_prot"/>
</dbReference>
<evidence type="ECO:0000256" key="6">
    <source>
        <dbReference type="ARBA" id="ARBA00022884"/>
    </source>
</evidence>
<gene>
    <name evidence="13" type="primary">LOC102355894</name>
</gene>
<evidence type="ECO:0000313" key="13">
    <source>
        <dbReference type="Ensembl" id="ENSLACP00000020195.1"/>
    </source>
</evidence>
<feature type="compositionally biased region" description="Polar residues" evidence="11">
    <location>
        <begin position="254"/>
        <end position="273"/>
    </location>
</feature>
<dbReference type="EMBL" id="AFYH01015965">
    <property type="status" value="NOT_ANNOTATED_CDS"/>
    <property type="molecule type" value="Genomic_DNA"/>
</dbReference>
<feature type="compositionally biased region" description="Polar residues" evidence="11">
    <location>
        <begin position="289"/>
        <end position="301"/>
    </location>
</feature>